<dbReference type="GO" id="GO:0005886">
    <property type="term" value="C:plasma membrane"/>
    <property type="evidence" value="ECO:0007669"/>
    <property type="project" value="UniProtKB-SubCell"/>
</dbReference>
<keyword evidence="5 6" id="KW-0472">Membrane</keyword>
<feature type="transmembrane region" description="Helical" evidence="6">
    <location>
        <begin position="110"/>
        <end position="129"/>
    </location>
</feature>
<organism evidence="7 8">
    <name type="scientific">Defluviitoga tunisiensis</name>
    <dbReference type="NCBI Taxonomy" id="1006576"/>
    <lineage>
        <taxon>Bacteria</taxon>
        <taxon>Thermotogati</taxon>
        <taxon>Thermotogota</taxon>
        <taxon>Thermotogae</taxon>
        <taxon>Petrotogales</taxon>
        <taxon>Petrotogaceae</taxon>
        <taxon>Defluviitoga</taxon>
    </lineage>
</organism>
<evidence type="ECO:0000256" key="5">
    <source>
        <dbReference type="ARBA" id="ARBA00023136"/>
    </source>
</evidence>
<feature type="transmembrane region" description="Helical" evidence="6">
    <location>
        <begin position="315"/>
        <end position="333"/>
    </location>
</feature>
<evidence type="ECO:0000313" key="7">
    <source>
        <dbReference type="EMBL" id="CEP77645.1"/>
    </source>
</evidence>
<protein>
    <submittedName>
        <fullName evidence="7">ABC-type uncharacterized transport system, permease component</fullName>
    </submittedName>
</protein>
<dbReference type="GO" id="GO:0022857">
    <property type="term" value="F:transmembrane transporter activity"/>
    <property type="evidence" value="ECO:0007669"/>
    <property type="project" value="InterPro"/>
</dbReference>
<keyword evidence="3 6" id="KW-0812">Transmembrane</keyword>
<sequence>MKKIQVFDILRILIALLIAFFIGFIIILLVSEEPLYAFKLFLVGPFSSLRRIGNLVEMTIPLIFTGLAVAVAFEAGQFNIGAEGQFFFGAALATIMGIIFKIPAILHVPLALLGGIVGGGLVGGIPGLLKAKWQVNELVSSLMLNFIFLHFSLYLVNNHFRDVHTGIMASWKIEETAWLKQFIPGTRIHVGVFISIIMVIFTYYFLYRTKWGYALRMTGINKDFAIYSGINVASVIIYSQVISGALAGLGGAIEILGIHHRFQWQALPGYGFDGMIIAIMAKNNPAFIPIASLFLAYIRKGAEVMNMMSDVPAEVVNIIQAIIIFFVTAEAFLSKYQHKLVVKEVTTNG</sequence>
<dbReference type="STRING" id="1006576.DTL3_0314"/>
<dbReference type="RefSeq" id="WP_045087237.1">
    <property type="nucleotide sequence ID" value="NZ_LN824141.1"/>
</dbReference>
<evidence type="ECO:0000256" key="2">
    <source>
        <dbReference type="ARBA" id="ARBA00022475"/>
    </source>
</evidence>
<feature type="transmembrane region" description="Helical" evidence="6">
    <location>
        <begin position="51"/>
        <end position="73"/>
    </location>
</feature>
<accession>A0A0C7P070</accession>
<dbReference type="KEGG" id="dtn:DTL3_0314"/>
<dbReference type="Pfam" id="PF02653">
    <property type="entry name" value="BPD_transp_2"/>
    <property type="match status" value="1"/>
</dbReference>
<comment type="subcellular location">
    <subcellularLocation>
        <location evidence="1">Cell membrane</location>
        <topology evidence="1">Multi-pass membrane protein</topology>
    </subcellularLocation>
</comment>
<keyword evidence="4 6" id="KW-1133">Transmembrane helix</keyword>
<evidence type="ECO:0000256" key="1">
    <source>
        <dbReference type="ARBA" id="ARBA00004651"/>
    </source>
</evidence>
<feature type="transmembrane region" description="Helical" evidence="6">
    <location>
        <begin position="188"/>
        <end position="206"/>
    </location>
</feature>
<reference evidence="8" key="1">
    <citation type="submission" date="2014-11" db="EMBL/GenBank/DDBJ databases">
        <authorList>
            <person name="Wibberg D."/>
        </authorList>
    </citation>
    <scope>NUCLEOTIDE SEQUENCE [LARGE SCALE GENOMIC DNA]</scope>
    <source>
        <strain evidence="8">L3</strain>
    </source>
</reference>
<dbReference type="Proteomes" id="UP000032809">
    <property type="component" value="Chromosome I"/>
</dbReference>
<evidence type="ECO:0000256" key="4">
    <source>
        <dbReference type="ARBA" id="ARBA00022989"/>
    </source>
</evidence>
<feature type="transmembrane region" description="Helical" evidence="6">
    <location>
        <begin position="12"/>
        <end position="31"/>
    </location>
</feature>
<feature type="transmembrane region" description="Helical" evidence="6">
    <location>
        <begin position="138"/>
        <end position="156"/>
    </location>
</feature>
<feature type="transmembrane region" description="Helical" evidence="6">
    <location>
        <begin position="85"/>
        <end position="104"/>
    </location>
</feature>
<dbReference type="HOGENOM" id="CLU_040769_0_3_0"/>
<name>A0A0C7P070_DEFTU</name>
<evidence type="ECO:0000313" key="8">
    <source>
        <dbReference type="Proteomes" id="UP000032809"/>
    </source>
</evidence>
<dbReference type="InterPro" id="IPR001851">
    <property type="entry name" value="ABC_transp_permease"/>
</dbReference>
<dbReference type="OrthoDB" id="45037at2"/>
<evidence type="ECO:0000256" key="6">
    <source>
        <dbReference type="SAM" id="Phobius"/>
    </source>
</evidence>
<evidence type="ECO:0000256" key="3">
    <source>
        <dbReference type="ARBA" id="ARBA00022692"/>
    </source>
</evidence>
<dbReference type="AlphaFoldDB" id="A0A0C7P070"/>
<keyword evidence="2" id="KW-1003">Cell membrane</keyword>
<dbReference type="CDD" id="cd06580">
    <property type="entry name" value="TM_PBP1_transp_TpRbsC_like"/>
    <property type="match status" value="1"/>
</dbReference>
<dbReference type="PANTHER" id="PTHR47089">
    <property type="entry name" value="ABC TRANSPORTER, PERMEASE PROTEIN"/>
    <property type="match status" value="1"/>
</dbReference>
<proteinExistence type="predicted"/>
<dbReference type="PANTHER" id="PTHR47089:SF1">
    <property type="entry name" value="GUANOSINE ABC TRANSPORTER PERMEASE PROTEIN NUPP"/>
    <property type="match status" value="1"/>
</dbReference>
<feature type="transmembrane region" description="Helical" evidence="6">
    <location>
        <begin position="226"/>
        <end position="253"/>
    </location>
</feature>
<keyword evidence="8" id="KW-1185">Reference proteome</keyword>
<dbReference type="EMBL" id="LN824141">
    <property type="protein sequence ID" value="CEP77645.1"/>
    <property type="molecule type" value="Genomic_DNA"/>
</dbReference>
<gene>
    <name evidence="7" type="ORF">DTL3_0314</name>
</gene>